<accession>A0A0R3N7M4</accession>
<dbReference type="AlphaFoldDB" id="A0A0R3N7M4"/>
<name>A0A0R3N7M4_9BRAD</name>
<dbReference type="GO" id="GO:0048027">
    <property type="term" value="F:mRNA 5'-UTR binding"/>
    <property type="evidence" value="ECO:0007669"/>
    <property type="project" value="InterPro"/>
</dbReference>
<sequence>MALKVELKPHERIIIGACVVTNTDQRARLLIDGDRIPILREKDILTPETADTPAKLVYLAVQLMYLSPDPMAHHPTYFSLVRDILTTMPSAWPFIEGINNFTLNGDLYHALKEAKKLIGHEEQILQSARKMQSSEQPDRKSA</sequence>
<evidence type="ECO:0000256" key="1">
    <source>
        <dbReference type="ARBA" id="ARBA00022491"/>
    </source>
</evidence>
<gene>
    <name evidence="4" type="ORF">CQ14_41180</name>
</gene>
<dbReference type="EMBL" id="LLYB01000019">
    <property type="protein sequence ID" value="KRR28404.1"/>
    <property type="molecule type" value="Genomic_DNA"/>
</dbReference>
<dbReference type="OrthoDB" id="8561314at2"/>
<evidence type="ECO:0000313" key="4">
    <source>
        <dbReference type="EMBL" id="KRR28404.1"/>
    </source>
</evidence>
<organism evidence="4 5">
    <name type="scientific">Bradyrhizobium lablabi</name>
    <dbReference type="NCBI Taxonomy" id="722472"/>
    <lineage>
        <taxon>Bacteria</taxon>
        <taxon>Pseudomonadati</taxon>
        <taxon>Pseudomonadota</taxon>
        <taxon>Alphaproteobacteria</taxon>
        <taxon>Hyphomicrobiales</taxon>
        <taxon>Nitrobacteraceae</taxon>
        <taxon>Bradyrhizobium</taxon>
    </lineage>
</organism>
<keyword evidence="3" id="KW-0694">RNA-binding</keyword>
<reference evidence="4 5" key="1">
    <citation type="submission" date="2014-03" db="EMBL/GenBank/DDBJ databases">
        <title>Bradyrhizobium valentinum sp. nov., isolated from effective nodules of Lupinus mariae-josephae, a lupine endemic of basic-lime soils in Eastern Spain.</title>
        <authorList>
            <person name="Duran D."/>
            <person name="Rey L."/>
            <person name="Navarro A."/>
            <person name="Busquets A."/>
            <person name="Imperial J."/>
            <person name="Ruiz-Argueso T."/>
        </authorList>
    </citation>
    <scope>NUCLEOTIDE SEQUENCE [LARGE SCALE GENOMIC DNA]</scope>
    <source>
        <strain evidence="4 5">CCBAU 23086</strain>
    </source>
</reference>
<dbReference type="GO" id="GO:1902209">
    <property type="term" value="P:negative regulation of bacterial-type flagellum assembly"/>
    <property type="evidence" value="ECO:0007669"/>
    <property type="project" value="InterPro"/>
</dbReference>
<keyword evidence="1" id="KW-0678">Repressor</keyword>
<dbReference type="InterPro" id="IPR009967">
    <property type="entry name" value="Flagellum_FlbT"/>
</dbReference>
<keyword evidence="4" id="KW-0282">Flagellum</keyword>
<dbReference type="GO" id="GO:0044781">
    <property type="term" value="P:bacterial-type flagellum organization"/>
    <property type="evidence" value="ECO:0007669"/>
    <property type="project" value="UniProtKB-KW"/>
</dbReference>
<keyword evidence="2" id="KW-1005">Bacterial flagellum biogenesis</keyword>
<dbReference type="STRING" id="722472.SAMN05444321_7569"/>
<dbReference type="GO" id="GO:0006402">
    <property type="term" value="P:mRNA catabolic process"/>
    <property type="evidence" value="ECO:0007669"/>
    <property type="project" value="InterPro"/>
</dbReference>
<keyword evidence="4" id="KW-0966">Cell projection</keyword>
<evidence type="ECO:0000256" key="3">
    <source>
        <dbReference type="ARBA" id="ARBA00022884"/>
    </source>
</evidence>
<proteinExistence type="predicted"/>
<protein>
    <submittedName>
        <fullName evidence="4">Flagellar biosynthesis repressor FlbT</fullName>
    </submittedName>
</protein>
<comment type="caution">
    <text evidence="4">The sequence shown here is derived from an EMBL/GenBank/DDBJ whole genome shotgun (WGS) entry which is preliminary data.</text>
</comment>
<dbReference type="NCBIfam" id="NF009432">
    <property type="entry name" value="PRK12791.1"/>
    <property type="match status" value="1"/>
</dbReference>
<evidence type="ECO:0000256" key="2">
    <source>
        <dbReference type="ARBA" id="ARBA00022795"/>
    </source>
</evidence>
<dbReference type="Pfam" id="PF07378">
    <property type="entry name" value="FlbT"/>
    <property type="match status" value="1"/>
</dbReference>
<keyword evidence="4" id="KW-0969">Cilium</keyword>
<dbReference type="Proteomes" id="UP000051660">
    <property type="component" value="Unassembled WGS sequence"/>
</dbReference>
<dbReference type="RefSeq" id="WP_057855953.1">
    <property type="nucleotide sequence ID" value="NZ_LLYB01000019.1"/>
</dbReference>
<evidence type="ECO:0000313" key="5">
    <source>
        <dbReference type="Proteomes" id="UP000051660"/>
    </source>
</evidence>